<evidence type="ECO:0000313" key="10">
    <source>
        <dbReference type="Proteomes" id="UP000838763"/>
    </source>
</evidence>
<evidence type="ECO:0000256" key="6">
    <source>
        <dbReference type="SAM" id="MobiDB-lite"/>
    </source>
</evidence>
<evidence type="ECO:0000256" key="5">
    <source>
        <dbReference type="ARBA" id="ARBA00038359"/>
    </source>
</evidence>
<comment type="subcellular location">
    <subcellularLocation>
        <location evidence="1">Membrane</location>
        <topology evidence="1">Multi-pass membrane protein</topology>
    </subcellularLocation>
</comment>
<sequence>MSAPQDASGAGSPGDALAGPPPLDFDFSSTPEYKGYLQRNLNIVLIAFSTFFIITRVATRAFIVKGLGLDDLFGCIAWAALVAFSSLEIRAVGFGSGAHMDYVPGYFIPKFFEALTTQHLMYFWVVGLTRIAIVAFLLRMSSDRLYKRMVYAVGAVIAVKTVAAFLYRLLECKNIKDLWLPPGSGDCSSKDSEAIMMWTHASVGIAVDFCLFALPIWVVHSKMIWSAKTIRVILIFCVGLFAVITGIVRLAIMVNTNFAIDTTYKMSTIAFWTDIEGHVGLWVACFPALQPLVRIISFHLGLRSQLDSNYRSGGRSTGKNGSRPLNSKSGYLRSGNGDDFDGHSHKSTGAIVSQRTIELSDIETSKNNSPERGIRRDIEFSIHSTDGRGNDPERQQTARARPWM</sequence>
<dbReference type="GO" id="GO:0016020">
    <property type="term" value="C:membrane"/>
    <property type="evidence" value="ECO:0007669"/>
    <property type="project" value="UniProtKB-SubCell"/>
</dbReference>
<accession>A0A9P1GW02</accession>
<keyword evidence="3 7" id="KW-1133">Transmembrane helix</keyword>
<dbReference type="AlphaFoldDB" id="A0A9P1GW02"/>
<dbReference type="InterPro" id="IPR052337">
    <property type="entry name" value="SAT4-like"/>
</dbReference>
<feature type="compositionally biased region" description="Basic and acidic residues" evidence="6">
    <location>
        <begin position="372"/>
        <end position="396"/>
    </location>
</feature>
<evidence type="ECO:0000256" key="1">
    <source>
        <dbReference type="ARBA" id="ARBA00004141"/>
    </source>
</evidence>
<evidence type="ECO:0000256" key="2">
    <source>
        <dbReference type="ARBA" id="ARBA00022692"/>
    </source>
</evidence>
<comment type="similarity">
    <text evidence="5">Belongs to the SAT4 family.</text>
</comment>
<keyword evidence="2 7" id="KW-0812">Transmembrane</keyword>
<feature type="transmembrane region" description="Helical" evidence="7">
    <location>
        <begin position="198"/>
        <end position="220"/>
    </location>
</feature>
<keyword evidence="10" id="KW-1185">Reference proteome</keyword>
<feature type="transmembrane region" description="Helical" evidence="7">
    <location>
        <begin position="280"/>
        <end position="302"/>
    </location>
</feature>
<dbReference type="Pfam" id="PF20684">
    <property type="entry name" value="Fung_rhodopsin"/>
    <property type="match status" value="1"/>
</dbReference>
<dbReference type="InterPro" id="IPR049326">
    <property type="entry name" value="Rhodopsin_dom_fungi"/>
</dbReference>
<gene>
    <name evidence="9" type="ORF">PPNO1_LOCUS1476</name>
</gene>
<comment type="caution">
    <text evidence="9">The sequence shown here is derived from an EMBL/GenBank/DDBJ whole genome shotgun (WGS) entry which is preliminary data.</text>
</comment>
<feature type="transmembrane region" description="Helical" evidence="7">
    <location>
        <begin position="43"/>
        <end position="63"/>
    </location>
</feature>
<evidence type="ECO:0000256" key="7">
    <source>
        <dbReference type="SAM" id="Phobius"/>
    </source>
</evidence>
<feature type="region of interest" description="Disordered" evidence="6">
    <location>
        <begin position="310"/>
        <end position="404"/>
    </location>
</feature>
<evidence type="ECO:0000259" key="8">
    <source>
        <dbReference type="Pfam" id="PF20684"/>
    </source>
</evidence>
<evidence type="ECO:0000256" key="3">
    <source>
        <dbReference type="ARBA" id="ARBA00022989"/>
    </source>
</evidence>
<feature type="compositionally biased region" description="Polar residues" evidence="6">
    <location>
        <begin position="317"/>
        <end position="329"/>
    </location>
</feature>
<dbReference type="Proteomes" id="UP000838763">
    <property type="component" value="Unassembled WGS sequence"/>
</dbReference>
<feature type="transmembrane region" description="Helical" evidence="7">
    <location>
        <begin position="150"/>
        <end position="170"/>
    </location>
</feature>
<organism evidence="9 10">
    <name type="scientific">Parascedosporium putredinis</name>
    <dbReference type="NCBI Taxonomy" id="1442378"/>
    <lineage>
        <taxon>Eukaryota</taxon>
        <taxon>Fungi</taxon>
        <taxon>Dikarya</taxon>
        <taxon>Ascomycota</taxon>
        <taxon>Pezizomycotina</taxon>
        <taxon>Sordariomycetes</taxon>
        <taxon>Hypocreomycetidae</taxon>
        <taxon>Microascales</taxon>
        <taxon>Microascaceae</taxon>
        <taxon>Parascedosporium</taxon>
    </lineage>
</organism>
<feature type="domain" description="Rhodopsin" evidence="8">
    <location>
        <begin position="56"/>
        <end position="294"/>
    </location>
</feature>
<evidence type="ECO:0000313" key="9">
    <source>
        <dbReference type="EMBL" id="CAI4211701.1"/>
    </source>
</evidence>
<evidence type="ECO:0000256" key="4">
    <source>
        <dbReference type="ARBA" id="ARBA00023136"/>
    </source>
</evidence>
<keyword evidence="4 7" id="KW-0472">Membrane</keyword>
<name>A0A9P1GW02_9PEZI</name>
<feature type="transmembrane region" description="Helical" evidence="7">
    <location>
        <begin position="232"/>
        <end position="260"/>
    </location>
</feature>
<dbReference type="EMBL" id="CALLCH030000002">
    <property type="protein sequence ID" value="CAI4211701.1"/>
    <property type="molecule type" value="Genomic_DNA"/>
</dbReference>
<proteinExistence type="inferred from homology"/>
<dbReference type="PANTHER" id="PTHR33048">
    <property type="entry name" value="PTH11-LIKE INTEGRAL MEMBRANE PROTEIN (AFU_ORTHOLOGUE AFUA_5G11245)"/>
    <property type="match status" value="1"/>
</dbReference>
<dbReference type="OrthoDB" id="5413793at2759"/>
<protein>
    <recommendedName>
        <fullName evidence="8">Rhodopsin domain-containing protein</fullName>
    </recommendedName>
</protein>
<feature type="transmembrane region" description="Helical" evidence="7">
    <location>
        <begin position="120"/>
        <end position="138"/>
    </location>
</feature>
<reference evidence="9" key="1">
    <citation type="submission" date="2022-11" db="EMBL/GenBank/DDBJ databases">
        <authorList>
            <person name="Scott C."/>
            <person name="Bruce N."/>
        </authorList>
    </citation>
    <scope>NUCLEOTIDE SEQUENCE</scope>
</reference>
<feature type="transmembrane region" description="Helical" evidence="7">
    <location>
        <begin position="75"/>
        <end position="100"/>
    </location>
</feature>
<dbReference type="PANTHER" id="PTHR33048:SF55">
    <property type="entry name" value="INTEGRAL MEMBRANE PROTEIN"/>
    <property type="match status" value="1"/>
</dbReference>